<sequence>MEEGRSTRLSNNPYRVSMMLDNAPSVDVPEQMWIDSVNNILGNVESNRLSNNPYRMSIVPEAMAPVAETDSNDDPSVDVAEQTWSDSATNIPEDDVAVAASLNGSYHKIPPPDIAKTCPTSVLEAPSHLSKRVIRKIKRLIHKRGNEIEMLTVFTKHGAIVCSYESSKEPHYTIHSSEGQYLGLALELGFKQEGCPFEFGSVNWLSGTQEEVEDKMTLLASPDGEHPGDGKHQFYGVLSPTGRYVFAAVLRESPSGALGLKSMRKMRDLADKLEVYEAWAGSGGLISKIAAKL</sequence>
<protein>
    <submittedName>
        <fullName evidence="1">Uncharacterized protein</fullName>
    </submittedName>
</protein>
<dbReference type="AlphaFoldDB" id="A0AAD9SBX5"/>
<dbReference type="EMBL" id="JAUJFL010000005">
    <property type="protein sequence ID" value="KAK2602573.1"/>
    <property type="molecule type" value="Genomic_DNA"/>
</dbReference>
<accession>A0AAD9SBX5</accession>
<reference evidence="1" key="1">
    <citation type="submission" date="2023-06" db="EMBL/GenBank/DDBJ databases">
        <authorList>
            <person name="Noh H."/>
        </authorList>
    </citation>
    <scope>NUCLEOTIDE SEQUENCE</scope>
    <source>
        <strain evidence="1">DUCC20226</strain>
    </source>
</reference>
<gene>
    <name evidence="1" type="ORF">N8I77_009091</name>
</gene>
<comment type="caution">
    <text evidence="1">The sequence shown here is derived from an EMBL/GenBank/DDBJ whole genome shotgun (WGS) entry which is preliminary data.</text>
</comment>
<organism evidence="1 2">
    <name type="scientific">Phomopsis amygdali</name>
    <name type="common">Fusicoccum amygdali</name>
    <dbReference type="NCBI Taxonomy" id="1214568"/>
    <lineage>
        <taxon>Eukaryota</taxon>
        <taxon>Fungi</taxon>
        <taxon>Dikarya</taxon>
        <taxon>Ascomycota</taxon>
        <taxon>Pezizomycotina</taxon>
        <taxon>Sordariomycetes</taxon>
        <taxon>Sordariomycetidae</taxon>
        <taxon>Diaporthales</taxon>
        <taxon>Diaporthaceae</taxon>
        <taxon>Diaporthe</taxon>
    </lineage>
</organism>
<name>A0AAD9SBX5_PHOAM</name>
<keyword evidence="2" id="KW-1185">Reference proteome</keyword>
<proteinExistence type="predicted"/>
<evidence type="ECO:0000313" key="1">
    <source>
        <dbReference type="EMBL" id="KAK2602573.1"/>
    </source>
</evidence>
<dbReference type="Proteomes" id="UP001265746">
    <property type="component" value="Unassembled WGS sequence"/>
</dbReference>
<evidence type="ECO:0000313" key="2">
    <source>
        <dbReference type="Proteomes" id="UP001265746"/>
    </source>
</evidence>